<proteinExistence type="predicted"/>
<evidence type="ECO:0000313" key="1">
    <source>
        <dbReference type="EMBL" id="SBW10153.1"/>
    </source>
</evidence>
<accession>A0A212KEL3</accession>
<gene>
    <name evidence="1" type="ORF">KL86CLO1_12854</name>
</gene>
<sequence>MKLFNSNKVKGKIVLEALVDSRTCALLKTLENEKLVSAIRYKVLDGETLTLYLSLENPVDSEVDKG</sequence>
<organism evidence="1">
    <name type="scientific">uncultured Eubacteriales bacterium</name>
    <dbReference type="NCBI Taxonomy" id="172733"/>
    <lineage>
        <taxon>Bacteria</taxon>
        <taxon>Bacillati</taxon>
        <taxon>Bacillota</taxon>
        <taxon>Clostridia</taxon>
        <taxon>Eubacteriales</taxon>
        <taxon>environmental samples</taxon>
    </lineage>
</organism>
<dbReference type="EMBL" id="FLUN01000001">
    <property type="protein sequence ID" value="SBW10153.1"/>
    <property type="molecule type" value="Genomic_DNA"/>
</dbReference>
<reference evidence="1" key="1">
    <citation type="submission" date="2016-04" db="EMBL/GenBank/DDBJ databases">
        <authorList>
            <person name="Evans L.H."/>
            <person name="Alamgir A."/>
            <person name="Owens N."/>
            <person name="Weber N.D."/>
            <person name="Virtaneva K."/>
            <person name="Barbian K."/>
            <person name="Babar A."/>
            <person name="Rosenke K."/>
        </authorList>
    </citation>
    <scope>NUCLEOTIDE SEQUENCE</scope>
    <source>
        <strain evidence="1">86</strain>
    </source>
</reference>
<protein>
    <submittedName>
        <fullName evidence="1">Uncharacterized protein</fullName>
    </submittedName>
</protein>
<name>A0A212KEL3_9FIRM</name>
<dbReference type="AlphaFoldDB" id="A0A212KEL3"/>